<dbReference type="EMBL" id="BMIF01000007">
    <property type="protein sequence ID" value="GGA70763.1"/>
    <property type="molecule type" value="Genomic_DNA"/>
</dbReference>
<dbReference type="AlphaFoldDB" id="A0A916W6N6"/>
<dbReference type="RefSeq" id="WP_188721464.1">
    <property type="nucleotide sequence ID" value="NZ_BMIF01000007.1"/>
</dbReference>
<dbReference type="InterPro" id="IPR002539">
    <property type="entry name" value="MaoC-like_dom"/>
</dbReference>
<keyword evidence="3" id="KW-1185">Reference proteome</keyword>
<dbReference type="SUPFAM" id="SSF54637">
    <property type="entry name" value="Thioesterase/thiol ester dehydrase-isomerase"/>
    <property type="match status" value="1"/>
</dbReference>
<reference evidence="2" key="2">
    <citation type="submission" date="2020-09" db="EMBL/GenBank/DDBJ databases">
        <authorList>
            <person name="Sun Q."/>
            <person name="Zhou Y."/>
        </authorList>
    </citation>
    <scope>NUCLEOTIDE SEQUENCE</scope>
    <source>
        <strain evidence="2">CGMCC 1.15320</strain>
    </source>
</reference>
<evidence type="ECO:0000313" key="3">
    <source>
        <dbReference type="Proteomes" id="UP000636264"/>
    </source>
</evidence>
<reference evidence="2" key="1">
    <citation type="journal article" date="2014" name="Int. J. Syst. Evol. Microbiol.">
        <title>Complete genome sequence of Corynebacterium casei LMG S-19264T (=DSM 44701T), isolated from a smear-ripened cheese.</title>
        <authorList>
            <consortium name="US DOE Joint Genome Institute (JGI-PGF)"/>
            <person name="Walter F."/>
            <person name="Albersmeier A."/>
            <person name="Kalinowski J."/>
            <person name="Ruckert C."/>
        </authorList>
    </citation>
    <scope>NUCLEOTIDE SEQUENCE</scope>
    <source>
        <strain evidence="2">CGMCC 1.15320</strain>
    </source>
</reference>
<dbReference type="Gene3D" id="3.10.129.10">
    <property type="entry name" value="Hotdog Thioesterase"/>
    <property type="match status" value="1"/>
</dbReference>
<protein>
    <submittedName>
        <fullName evidence="2">Enoyl-CoA hydratase</fullName>
    </submittedName>
</protein>
<dbReference type="Proteomes" id="UP000636264">
    <property type="component" value="Unassembled WGS sequence"/>
</dbReference>
<name>A0A916W6N6_9HYPH</name>
<dbReference type="Pfam" id="PF01575">
    <property type="entry name" value="MaoC_dehydratas"/>
    <property type="match status" value="1"/>
</dbReference>
<sequence length="157" mass="17351">MDVTVRAYEDFAVGQSFPYGKKLMTAEEIIRFAKKFDPQPMHLDDEAGKASLLGGMAASGWHTCGIFMQLAFEAFVKNSTAQGAPGVDDLRWKRPVHAGDELSGSSTVLQKRVLRSRPHIGLVTFRHIITNQRSETVMELENSILFALRDPQTGADA</sequence>
<proteinExistence type="predicted"/>
<evidence type="ECO:0000313" key="2">
    <source>
        <dbReference type="EMBL" id="GGA70763.1"/>
    </source>
</evidence>
<accession>A0A916W6N6</accession>
<gene>
    <name evidence="2" type="ORF">GCM10011385_25720</name>
</gene>
<dbReference type="PANTHER" id="PTHR43664">
    <property type="entry name" value="MONOAMINE OXIDASE-RELATED"/>
    <property type="match status" value="1"/>
</dbReference>
<organism evidence="2 3">
    <name type="scientific">Nitratireductor aestuarii</name>
    <dbReference type="NCBI Taxonomy" id="1735103"/>
    <lineage>
        <taxon>Bacteria</taxon>
        <taxon>Pseudomonadati</taxon>
        <taxon>Pseudomonadota</taxon>
        <taxon>Alphaproteobacteria</taxon>
        <taxon>Hyphomicrobiales</taxon>
        <taxon>Phyllobacteriaceae</taxon>
        <taxon>Nitratireductor</taxon>
    </lineage>
</organism>
<dbReference type="InterPro" id="IPR052342">
    <property type="entry name" value="MCH/BMMD"/>
</dbReference>
<feature type="domain" description="MaoC-like" evidence="1">
    <location>
        <begin position="23"/>
        <end position="116"/>
    </location>
</feature>
<dbReference type="InterPro" id="IPR029069">
    <property type="entry name" value="HotDog_dom_sf"/>
</dbReference>
<evidence type="ECO:0000259" key="1">
    <source>
        <dbReference type="Pfam" id="PF01575"/>
    </source>
</evidence>
<dbReference type="CDD" id="cd03454">
    <property type="entry name" value="YdeM"/>
    <property type="match status" value="1"/>
</dbReference>
<dbReference type="PANTHER" id="PTHR43664:SF1">
    <property type="entry name" value="BETA-METHYLMALYL-COA DEHYDRATASE"/>
    <property type="match status" value="1"/>
</dbReference>
<comment type="caution">
    <text evidence="2">The sequence shown here is derived from an EMBL/GenBank/DDBJ whole genome shotgun (WGS) entry which is preliminary data.</text>
</comment>